<dbReference type="Gene3D" id="3.40.50.300">
    <property type="entry name" value="P-loop containing nucleotide triphosphate hydrolases"/>
    <property type="match status" value="1"/>
</dbReference>
<evidence type="ECO:0000313" key="10">
    <source>
        <dbReference type="Proteomes" id="UP000447434"/>
    </source>
</evidence>
<comment type="similarity">
    <text evidence="1 6">Belongs to the DNA mismatch repair MutS family.</text>
</comment>
<feature type="compositionally biased region" description="Basic and acidic residues" evidence="7">
    <location>
        <begin position="49"/>
        <end position="62"/>
    </location>
</feature>
<accession>A0A6A4NFI5</accession>
<comment type="function">
    <text evidence="6">Component of the post-replicative DNA mismatch repair system (MMR).</text>
</comment>
<dbReference type="SUPFAM" id="SSF52540">
    <property type="entry name" value="P-loop containing nucleoside triphosphate hydrolases"/>
    <property type="match status" value="1"/>
</dbReference>
<dbReference type="InterPro" id="IPR016151">
    <property type="entry name" value="DNA_mismatch_repair_MutS_N"/>
</dbReference>
<evidence type="ECO:0000256" key="2">
    <source>
        <dbReference type="ARBA" id="ARBA00022741"/>
    </source>
</evidence>
<dbReference type="Gene3D" id="3.40.1170.10">
    <property type="entry name" value="DNA repair protein MutS, domain I"/>
    <property type="match status" value="1"/>
</dbReference>
<dbReference type="SUPFAM" id="SSF55271">
    <property type="entry name" value="DNA repair protein MutS, domain I"/>
    <property type="match status" value="1"/>
</dbReference>
<dbReference type="OrthoDB" id="10252754at2759"/>
<dbReference type="Pfam" id="PF05188">
    <property type="entry name" value="MutS_II"/>
    <property type="match status" value="1"/>
</dbReference>
<dbReference type="InterPro" id="IPR017261">
    <property type="entry name" value="DNA_mismatch_repair_MutS/MSH"/>
</dbReference>
<dbReference type="CDD" id="cd03286">
    <property type="entry name" value="ABC_MSH6_euk"/>
    <property type="match status" value="1"/>
</dbReference>
<dbReference type="EMBL" id="WOCE01000022">
    <property type="protein sequence ID" value="KAE9588202.1"/>
    <property type="molecule type" value="Genomic_DNA"/>
</dbReference>
<name>A0A6A4NFI5_LUPAL</name>
<evidence type="ECO:0000256" key="1">
    <source>
        <dbReference type="ARBA" id="ARBA00006271"/>
    </source>
</evidence>
<comment type="caution">
    <text evidence="9">The sequence shown here is derived from an EMBL/GenBank/DDBJ whole genome shotgun (WGS) entry which is preliminary data.</text>
</comment>
<organism evidence="9 10">
    <name type="scientific">Lupinus albus</name>
    <name type="common">White lupine</name>
    <name type="synonym">Lupinus termis</name>
    <dbReference type="NCBI Taxonomy" id="3870"/>
    <lineage>
        <taxon>Eukaryota</taxon>
        <taxon>Viridiplantae</taxon>
        <taxon>Streptophyta</taxon>
        <taxon>Embryophyta</taxon>
        <taxon>Tracheophyta</taxon>
        <taxon>Spermatophyta</taxon>
        <taxon>Magnoliopsida</taxon>
        <taxon>eudicotyledons</taxon>
        <taxon>Gunneridae</taxon>
        <taxon>Pentapetalae</taxon>
        <taxon>rosids</taxon>
        <taxon>fabids</taxon>
        <taxon>Fabales</taxon>
        <taxon>Fabaceae</taxon>
        <taxon>Papilionoideae</taxon>
        <taxon>50 kb inversion clade</taxon>
        <taxon>genistoids sensu lato</taxon>
        <taxon>core genistoids</taxon>
        <taxon>Genisteae</taxon>
        <taxon>Lupinus</taxon>
    </lineage>
</organism>
<dbReference type="GO" id="GO:0140664">
    <property type="term" value="F:ATP-dependent DNA damage sensor activity"/>
    <property type="evidence" value="ECO:0007669"/>
    <property type="project" value="InterPro"/>
</dbReference>
<evidence type="ECO:0000313" key="9">
    <source>
        <dbReference type="EMBL" id="KAE9588202.1"/>
    </source>
</evidence>
<feature type="region of interest" description="Disordered" evidence="7">
    <location>
        <begin position="210"/>
        <end position="244"/>
    </location>
</feature>
<evidence type="ECO:0000259" key="8">
    <source>
        <dbReference type="PROSITE" id="PS00486"/>
    </source>
</evidence>
<dbReference type="InterPro" id="IPR036187">
    <property type="entry name" value="DNA_mismatch_repair_MutS_sf"/>
</dbReference>
<dbReference type="SUPFAM" id="SSF53150">
    <property type="entry name" value="DNA repair protein MutS, domain II"/>
    <property type="match status" value="1"/>
</dbReference>
<dbReference type="Pfam" id="PF01624">
    <property type="entry name" value="MutS_I"/>
    <property type="match status" value="1"/>
</dbReference>
<dbReference type="SMART" id="SM00534">
    <property type="entry name" value="MUTSac"/>
    <property type="match status" value="1"/>
</dbReference>
<dbReference type="InterPro" id="IPR007860">
    <property type="entry name" value="DNA_mmatch_repair_MutS_con_dom"/>
</dbReference>
<keyword evidence="5 6" id="KW-0238">DNA-binding</keyword>
<evidence type="ECO:0000256" key="7">
    <source>
        <dbReference type="SAM" id="MobiDB-lite"/>
    </source>
</evidence>
<dbReference type="FunFam" id="3.40.1170.10:FF:000002">
    <property type="entry name" value="DNA mismatch repair protein"/>
    <property type="match status" value="1"/>
</dbReference>
<dbReference type="Pfam" id="PF00488">
    <property type="entry name" value="MutS_V"/>
    <property type="match status" value="1"/>
</dbReference>
<dbReference type="InterPro" id="IPR007696">
    <property type="entry name" value="DNA_mismatch_repair_MutS_core"/>
</dbReference>
<feature type="compositionally biased region" description="Polar residues" evidence="7">
    <location>
        <begin position="31"/>
        <end position="46"/>
    </location>
</feature>
<dbReference type="InterPro" id="IPR007695">
    <property type="entry name" value="DNA_mismatch_repair_MutS-lik_N"/>
</dbReference>
<dbReference type="SUPFAM" id="SSF48334">
    <property type="entry name" value="DNA repair protein MutS, domain III"/>
    <property type="match status" value="1"/>
</dbReference>
<dbReference type="Proteomes" id="UP000447434">
    <property type="component" value="Chromosome 22"/>
</dbReference>
<dbReference type="GO" id="GO:0030983">
    <property type="term" value="F:mismatched DNA binding"/>
    <property type="evidence" value="ECO:0007669"/>
    <property type="project" value="UniProtKB-UniRule"/>
</dbReference>
<keyword evidence="6" id="KW-0234">DNA repair</keyword>
<dbReference type="InterPro" id="IPR036678">
    <property type="entry name" value="MutS_con_dom_sf"/>
</dbReference>
<dbReference type="FunFam" id="3.40.50.300:FF:001335">
    <property type="entry name" value="DNA mismatch repair protein"/>
    <property type="match status" value="1"/>
</dbReference>
<reference evidence="10" key="1">
    <citation type="journal article" date="2020" name="Nat. Commun.">
        <title>Genome sequence of the cluster root forming white lupin.</title>
        <authorList>
            <person name="Hufnagel B."/>
            <person name="Marques A."/>
            <person name="Soriano A."/>
            <person name="Marques L."/>
            <person name="Divol F."/>
            <person name="Doumas P."/>
            <person name="Sallet E."/>
            <person name="Mancinotti D."/>
            <person name="Carrere S."/>
            <person name="Marande W."/>
            <person name="Arribat S."/>
            <person name="Keller J."/>
            <person name="Huneau C."/>
            <person name="Blein T."/>
            <person name="Aime D."/>
            <person name="Laguerre M."/>
            <person name="Taylor J."/>
            <person name="Schubert V."/>
            <person name="Nelson M."/>
            <person name="Geu-Flores F."/>
            <person name="Crespi M."/>
            <person name="Gallardo-Guerrero K."/>
            <person name="Delaux P.-M."/>
            <person name="Salse J."/>
            <person name="Berges H."/>
            <person name="Guyot R."/>
            <person name="Gouzy J."/>
            <person name="Peret B."/>
        </authorList>
    </citation>
    <scope>NUCLEOTIDE SEQUENCE [LARGE SCALE GENOMIC DNA]</scope>
    <source>
        <strain evidence="10">cv. Amiga</strain>
    </source>
</reference>
<sequence length="1133" mass="126005">MNRQKSILSFFQKTAPGTDTSGGRRGSDSSFQQSNRNNVTAASVQPPSDDVKGTDTPPEKVPRQILPSSFAPKENNNLFDSIMHKFVKVDDSEKVNHRSDVKGLPKPYSSVGILNDANRKALQKEEASFQFQPMVKDDSISFKGKTNHRGLQKEEVAFPFKNMVKDNGVNFTENISRKGLQNFQFQPMAKDNAVHFKEKTNQNNVVHVETDDDITGPETPGVKSLASHAKRGREDGSKSQSMLDSSKRVRFIEDFTETNMTKKEAEVASRFEWLDPSRIRDANGRRPNDPLYDRTTLYIPPEVLKKMTASQKQYWSVKCKYMDVMLFFKVGKFYELYEMDAEIGHKELDWKMTLSGVGKCRQVGISESGIDDAVQNLVARGYKVGRVEQLETSEEAKARGANSVIMRKLAQVVTPSTSVDGDIGPDTNHLLAIKEENNDLDKGSVVYGFAFVDCARLRFWVGSIDDDASCSALGALLMQVSPKEIIYESRGLSKEAQKALRKFSLNGSTALQLTPVQSISDLMNSEIHDLVHSKGYFKGSSHSLDNVLSKVVHREISASALGGLVGHLDRLMLDDVLQNGDIYPYQVYKGCLKMDGQTLINLEIFGNNVDGGKSGTLYKYLDNCVTSSGKRLLRNWICRPLKDVEGLNNRLDVVDDLMARPEIVSHIARHLHTLPDLELLLGRIKSSLHLSDPLLLPLLVTKILKRRVKVFGSLVKGLRTALSLLLLLQNEKPLISSLAKVFKLPILTGSDGLDQFLAQFEAAVDSDFPNYLNHNVTDSDAETLTILSELFLEKAAQWFEVVHAINCIDVLRSFAIISSFSSVRTMSRPVILPSSESASKDSGQPVLKMKGLWHPFAFGENGCVPVPNDIILGDNEVGNHPRTLLLTGPNMGGKSTLLRVTCLAVIMAQLGCYVPCENCVLSVVDIIFTRLGATDRIMAGESTFFIECSETASVLQNATQNSLVILDELGRGTSTFDGYAIAYAVFRHLVEKVNCRLLFATHYHPLTKEFASHPHVTMQHMACALRDHGLVFLYRLTPGPCPESYGLKVALMAGIPEHTVNIALKASQQMKNSIGKSFRSSEQRSEFSTLHEEWLKTLVSISQIKDYESVDDDTFDSLVCLWYEMKNSFRPGN</sequence>
<dbReference type="InterPro" id="IPR000432">
    <property type="entry name" value="DNA_mismatch_repair_MutS_C"/>
</dbReference>
<dbReference type="AlphaFoldDB" id="A0A6A4NFI5"/>
<dbReference type="GO" id="GO:0005524">
    <property type="term" value="F:ATP binding"/>
    <property type="evidence" value="ECO:0007669"/>
    <property type="project" value="UniProtKB-UniRule"/>
</dbReference>
<dbReference type="PANTHER" id="PTHR11361">
    <property type="entry name" value="DNA MISMATCH REPAIR PROTEIN MUTS FAMILY MEMBER"/>
    <property type="match status" value="1"/>
</dbReference>
<dbReference type="PANTHER" id="PTHR11361:SF148">
    <property type="entry name" value="DNA MISMATCH REPAIR PROTEIN MSH6"/>
    <property type="match status" value="1"/>
</dbReference>
<evidence type="ECO:0000256" key="3">
    <source>
        <dbReference type="ARBA" id="ARBA00022763"/>
    </source>
</evidence>
<feature type="region of interest" description="Disordered" evidence="7">
    <location>
        <begin position="1"/>
        <end position="74"/>
    </location>
</feature>
<protein>
    <recommendedName>
        <fullName evidence="6">DNA mismatch repair protein</fullName>
    </recommendedName>
</protein>
<dbReference type="GO" id="GO:0032301">
    <property type="term" value="C:MutSalpha complex"/>
    <property type="evidence" value="ECO:0007669"/>
    <property type="project" value="TreeGrafter"/>
</dbReference>
<dbReference type="InterPro" id="IPR045076">
    <property type="entry name" value="MutS"/>
</dbReference>
<dbReference type="PIRSF" id="PIRSF037677">
    <property type="entry name" value="DNA_mis_repair_Msh6"/>
    <property type="match status" value="1"/>
</dbReference>
<dbReference type="Pfam" id="PF05192">
    <property type="entry name" value="MutS_III"/>
    <property type="match status" value="1"/>
</dbReference>
<evidence type="ECO:0000256" key="5">
    <source>
        <dbReference type="ARBA" id="ARBA00023125"/>
    </source>
</evidence>
<dbReference type="Gene3D" id="3.30.420.110">
    <property type="entry name" value="MutS, connector domain"/>
    <property type="match status" value="1"/>
</dbReference>
<dbReference type="InterPro" id="IPR027417">
    <property type="entry name" value="P-loop_NTPase"/>
</dbReference>
<keyword evidence="3 6" id="KW-0227">DNA damage</keyword>
<keyword evidence="2 6" id="KW-0547">Nucleotide-binding</keyword>
<feature type="domain" description="DNA mismatch repair proteins mutS family" evidence="8">
    <location>
        <begin position="962"/>
        <end position="978"/>
    </location>
</feature>
<dbReference type="PROSITE" id="PS00486">
    <property type="entry name" value="DNA_MISMATCH_REPAIR_2"/>
    <property type="match status" value="1"/>
</dbReference>
<dbReference type="GO" id="GO:0006298">
    <property type="term" value="P:mismatch repair"/>
    <property type="evidence" value="ECO:0007669"/>
    <property type="project" value="InterPro"/>
</dbReference>
<keyword evidence="10" id="KW-1185">Reference proteome</keyword>
<evidence type="ECO:0000256" key="4">
    <source>
        <dbReference type="ARBA" id="ARBA00022840"/>
    </source>
</evidence>
<feature type="compositionally biased region" description="Polar residues" evidence="7">
    <location>
        <begin position="1"/>
        <end position="12"/>
    </location>
</feature>
<evidence type="ECO:0000256" key="6">
    <source>
        <dbReference type="PIRNR" id="PIRNR037677"/>
    </source>
</evidence>
<gene>
    <name evidence="9" type="ORF">Lalb_Chr22g0352891</name>
</gene>
<proteinExistence type="inferred from homology"/>
<keyword evidence="4 6" id="KW-0067">ATP-binding</keyword>
<dbReference type="SMART" id="SM00533">
    <property type="entry name" value="MUTSd"/>
    <property type="match status" value="1"/>
</dbReference>
<dbReference type="Gene3D" id="1.10.1420.10">
    <property type="match status" value="1"/>
</dbReference>